<feature type="compositionally biased region" description="Basic and acidic residues" evidence="1">
    <location>
        <begin position="632"/>
        <end position="655"/>
    </location>
</feature>
<dbReference type="GO" id="GO:0001664">
    <property type="term" value="F:G protein-coupled receptor binding"/>
    <property type="evidence" value="ECO:0007669"/>
    <property type="project" value="TreeGrafter"/>
</dbReference>
<evidence type="ECO:0000313" key="4">
    <source>
        <dbReference type="Proteomes" id="UP001168821"/>
    </source>
</evidence>
<feature type="domain" description="PDZ" evidence="2">
    <location>
        <begin position="48"/>
        <end position="125"/>
    </location>
</feature>
<feature type="region of interest" description="Disordered" evidence="1">
    <location>
        <begin position="215"/>
        <end position="273"/>
    </location>
</feature>
<feature type="region of interest" description="Disordered" evidence="1">
    <location>
        <begin position="621"/>
        <end position="655"/>
    </location>
</feature>
<comment type="caution">
    <text evidence="3">The sequence shown here is derived from an EMBL/GenBank/DDBJ whole genome shotgun (WGS) entry which is preliminary data.</text>
</comment>
<feature type="compositionally biased region" description="Low complexity" evidence="1">
    <location>
        <begin position="220"/>
        <end position="235"/>
    </location>
</feature>
<feature type="compositionally biased region" description="Polar residues" evidence="1">
    <location>
        <begin position="242"/>
        <end position="253"/>
    </location>
</feature>
<dbReference type="Proteomes" id="UP001168821">
    <property type="component" value="Unassembled WGS sequence"/>
</dbReference>
<feature type="compositionally biased region" description="Pro residues" evidence="1">
    <location>
        <begin position="424"/>
        <end position="438"/>
    </location>
</feature>
<feature type="region of interest" description="Disordered" evidence="1">
    <location>
        <begin position="546"/>
        <end position="601"/>
    </location>
</feature>
<dbReference type="PANTHER" id="PTHR45872">
    <property type="entry name" value="RHO GUANINE NUCLEOTIDE EXCHANGE FACTOR 2, ISOFORM D"/>
    <property type="match status" value="1"/>
</dbReference>
<dbReference type="Pfam" id="PF00595">
    <property type="entry name" value="PDZ"/>
    <property type="match status" value="1"/>
</dbReference>
<protein>
    <recommendedName>
        <fullName evidence="2">PDZ domain-containing protein</fullName>
    </recommendedName>
</protein>
<feature type="region of interest" description="Disordered" evidence="1">
    <location>
        <begin position="1"/>
        <end position="29"/>
    </location>
</feature>
<reference evidence="3" key="1">
    <citation type="journal article" date="2023" name="G3 (Bethesda)">
        <title>Whole genome assemblies of Zophobas morio and Tenebrio molitor.</title>
        <authorList>
            <person name="Kaur S."/>
            <person name="Stinson S.A."/>
            <person name="diCenzo G.C."/>
        </authorList>
    </citation>
    <scope>NUCLEOTIDE SEQUENCE</scope>
    <source>
        <strain evidence="3">QUZm001</strain>
    </source>
</reference>
<sequence length="655" mass="72715">MDNTALTLTDRLSANGSTRRTSPIPTMSPTGRPASLMDTHNQSVYVVQVVVNRDERGYGMMVSGDNPVYVQSVKEGGAAEKAGLHAGDKIIKVNDVNVISSTHTEVVDLIRSSSQVVLTVQQRSGNQKVMGSPSVHNRPLTTPSRITGPQPVDHEKQYQLQLEKEQHYRLMIEKEQRYIDVLRSQIASSPDEKKYSELSKTEKNLQTLQAMLLRSQNEQSPPLNTSTNSLSTSLPRKIRASTVVSPNGNSELQSPPPLPKRNQRPSHVDTLNNRHLPYVNGKIVADTNALFLNNEINANMRQVESEDVTGRRPPRMSKFHSNSEEAHLVDNPLYSDQPPPLPPRVPLSAPIIGNEPNSINKQMAYPLVATCATLVNDYSPNPTHHRTKSSPESLLALSAADASKKLTASESMNDLRQEGWDPADTPPGTPPPPYPSPPSSRRRPYGTNESGDHIFDESKKRTFVESLSIPRPNLATIAQLAVSNRCRHKRASRSSTPRFVIPAIIIKDNRRESRIGSDFTHRRTSIAKTHKKAKFVNKLRRYLIFLPPPTHPNQNSPRHYSSPDPESGRKQTCPESASLEDNPGEHSTEAANEGNPLTISPIPQFGAVRNLTLTSLLRQTHHPPPAAVTNGETKEKTIENRLTSRGEEDERRTFR</sequence>
<dbReference type="EMBL" id="JALNTZ010000002">
    <property type="protein sequence ID" value="KAJ3661322.1"/>
    <property type="molecule type" value="Genomic_DNA"/>
</dbReference>
<organism evidence="3 4">
    <name type="scientific">Zophobas morio</name>
    <dbReference type="NCBI Taxonomy" id="2755281"/>
    <lineage>
        <taxon>Eukaryota</taxon>
        <taxon>Metazoa</taxon>
        <taxon>Ecdysozoa</taxon>
        <taxon>Arthropoda</taxon>
        <taxon>Hexapoda</taxon>
        <taxon>Insecta</taxon>
        <taxon>Pterygota</taxon>
        <taxon>Neoptera</taxon>
        <taxon>Endopterygota</taxon>
        <taxon>Coleoptera</taxon>
        <taxon>Polyphaga</taxon>
        <taxon>Cucujiformia</taxon>
        <taxon>Tenebrionidae</taxon>
        <taxon>Zophobas</taxon>
    </lineage>
</organism>
<dbReference type="SMART" id="SM00228">
    <property type="entry name" value="PDZ"/>
    <property type="match status" value="1"/>
</dbReference>
<keyword evidence="4" id="KW-1185">Reference proteome</keyword>
<evidence type="ECO:0000313" key="3">
    <source>
        <dbReference type="EMBL" id="KAJ3661322.1"/>
    </source>
</evidence>
<proteinExistence type="predicted"/>
<dbReference type="InterPro" id="IPR001478">
    <property type="entry name" value="PDZ"/>
</dbReference>
<accession>A0AA38IQA0</accession>
<feature type="region of interest" description="Disordered" evidence="1">
    <location>
        <begin position="410"/>
        <end position="457"/>
    </location>
</feature>
<dbReference type="InterPro" id="IPR036034">
    <property type="entry name" value="PDZ_sf"/>
</dbReference>
<dbReference type="SUPFAM" id="SSF50156">
    <property type="entry name" value="PDZ domain-like"/>
    <property type="match status" value="1"/>
</dbReference>
<name>A0AA38IQA0_9CUCU</name>
<dbReference type="Gene3D" id="2.30.42.10">
    <property type="match status" value="1"/>
</dbReference>
<dbReference type="PANTHER" id="PTHR45872:SF2">
    <property type="entry name" value="RHO GUANINE NUCLEOTIDE EXCHANGE FACTOR 2, ISOFORM D"/>
    <property type="match status" value="1"/>
</dbReference>
<dbReference type="AlphaFoldDB" id="A0AA38IQA0"/>
<dbReference type="PROSITE" id="PS50106">
    <property type="entry name" value="PDZ"/>
    <property type="match status" value="1"/>
</dbReference>
<evidence type="ECO:0000259" key="2">
    <source>
        <dbReference type="PROSITE" id="PS50106"/>
    </source>
</evidence>
<dbReference type="GO" id="GO:0005737">
    <property type="term" value="C:cytoplasm"/>
    <property type="evidence" value="ECO:0007669"/>
    <property type="project" value="TreeGrafter"/>
</dbReference>
<dbReference type="GO" id="GO:0007186">
    <property type="term" value="P:G protein-coupled receptor signaling pathway"/>
    <property type="evidence" value="ECO:0007669"/>
    <property type="project" value="TreeGrafter"/>
</dbReference>
<feature type="region of interest" description="Disordered" evidence="1">
    <location>
        <begin position="125"/>
        <end position="151"/>
    </location>
</feature>
<dbReference type="GO" id="GO:0005085">
    <property type="term" value="F:guanyl-nucleotide exchange factor activity"/>
    <property type="evidence" value="ECO:0007669"/>
    <property type="project" value="TreeGrafter"/>
</dbReference>
<evidence type="ECO:0000256" key="1">
    <source>
        <dbReference type="SAM" id="MobiDB-lite"/>
    </source>
</evidence>
<gene>
    <name evidence="3" type="ORF">Zmor_005721</name>
</gene>